<organism evidence="1 2">
    <name type="scientific">Taylorella equigenitalis (strain MCE9)</name>
    <dbReference type="NCBI Taxonomy" id="937774"/>
    <lineage>
        <taxon>Bacteria</taxon>
        <taxon>Pseudomonadati</taxon>
        <taxon>Pseudomonadota</taxon>
        <taxon>Betaproteobacteria</taxon>
        <taxon>Burkholderiales</taxon>
        <taxon>Alcaligenaceae</taxon>
        <taxon>Taylorella</taxon>
    </lineage>
</organism>
<dbReference type="KEGG" id="teq:TEQUI_1570"/>
<dbReference type="Proteomes" id="UP000007472">
    <property type="component" value="Chromosome"/>
</dbReference>
<name>A0A654KJ85_TAYEM</name>
<accession>A0A654KJ85</accession>
<sequence length="335" mass="37814">MANKIKQADWMQFEIDCTDYLNKTYGKFFDHKGGGNSYLSDIECKKPGHNFFIECKMPKAQSGQFVLKPDFATKSFAFSTKEPSAGIWAQAIQKYLSDEKVFDKVVNGKEDVNQFIPTLVLIQWVKKAMIQKRVKYVISARVNAKYTGDFKVLLIPVEQIQNYFDISASYRFKYNGSSELSASDRSASMLGIIQSNFGGSNLRWEVDGSLKSDSALRLSGNNSTSFGATNQSRGFSIREIAHNTYKVNKLSNSGSMTLAFSITQRPTILETMIDQNIAKFESIEGFTKSKKINKDEEKVPLLERDPKDPFGYLKKFASRSDKNAMSLKKEILNQA</sequence>
<dbReference type="EMBL" id="CP002456">
    <property type="protein sequence ID" value="ADU92482.1"/>
    <property type="molecule type" value="Genomic_DNA"/>
</dbReference>
<reference evidence="1 2" key="1">
    <citation type="journal article" date="2011" name="J. Bacteriol.">
        <title>Genome sequence of Taylorella equigenitalis MCE9, the causative agent of contagious equine metritis.</title>
        <authorList>
            <person name="Hebert L."/>
            <person name="Moumen B."/>
            <person name="Duquesne F."/>
            <person name="Breuil M.F."/>
            <person name="Laugier C."/>
            <person name="Batto J.M."/>
            <person name="Renault P."/>
            <person name="Petry S."/>
        </authorList>
    </citation>
    <scope>NUCLEOTIDE SEQUENCE [LARGE SCALE GENOMIC DNA]</scope>
    <source>
        <strain evidence="1 2">MCE9</strain>
    </source>
</reference>
<gene>
    <name evidence="1" type="ordered locus">TEQUI_1570</name>
</gene>
<protein>
    <submittedName>
        <fullName evidence="1">Uncharacterized protein</fullName>
    </submittedName>
</protein>
<dbReference type="CDD" id="cd21834">
    <property type="entry name" value="Hhal-like"/>
    <property type="match status" value="1"/>
</dbReference>
<dbReference type="AlphaFoldDB" id="A0A654KJ85"/>
<proteinExistence type="predicted"/>
<evidence type="ECO:0000313" key="2">
    <source>
        <dbReference type="Proteomes" id="UP000007472"/>
    </source>
</evidence>
<evidence type="ECO:0000313" key="1">
    <source>
        <dbReference type="EMBL" id="ADU92482.1"/>
    </source>
</evidence>